<keyword evidence="4" id="KW-1185">Reference proteome</keyword>
<reference evidence="3 4" key="2">
    <citation type="submission" date="2017-08" db="EMBL/GenBank/DDBJ databases">
        <authorList>
            <person name="de Groot N.N."/>
        </authorList>
    </citation>
    <scope>NUCLEOTIDE SEQUENCE [LARGE SCALE GENOMIC DNA]</scope>
    <source>
        <strain evidence="3">Orrdi1</strain>
    </source>
</reference>
<name>A0A1C3K6W0_9BURK</name>
<evidence type="ECO:0000313" key="3">
    <source>
        <dbReference type="EMBL" id="SOE50250.1"/>
    </source>
</evidence>
<accession>A0A1C3K6W0</accession>
<dbReference type="STRING" id="1851544.ODI_03823"/>
<proteinExistence type="predicted"/>
<dbReference type="KEGG" id="odi:ODI_R2604"/>
<organism evidence="2 4">
    <name type="scientific">Orrella dioscoreae</name>
    <dbReference type="NCBI Taxonomy" id="1851544"/>
    <lineage>
        <taxon>Bacteria</taxon>
        <taxon>Pseudomonadati</taxon>
        <taxon>Pseudomonadota</taxon>
        <taxon>Betaproteobacteria</taxon>
        <taxon>Burkholderiales</taxon>
        <taxon>Alcaligenaceae</taxon>
        <taxon>Orrella</taxon>
    </lineage>
</organism>
<reference evidence="2 4" key="1">
    <citation type="submission" date="2016-06" db="EMBL/GenBank/DDBJ databases">
        <authorList>
            <person name="Kjaerup R.B."/>
            <person name="Dalgaard T.S."/>
            <person name="Juul-Madsen H.R."/>
        </authorList>
    </citation>
    <scope>NUCLEOTIDE SEQUENCE [LARGE SCALE GENOMIC DNA]</scope>
    <source>
        <strain evidence="2">Orrdi1</strain>
    </source>
</reference>
<protein>
    <submittedName>
        <fullName evidence="2">Capsular polysaccharide biosynthesis protein</fullName>
    </submittedName>
</protein>
<dbReference type="EMBL" id="FLRC01000053">
    <property type="protein sequence ID" value="SBT27236.1"/>
    <property type="molecule type" value="Genomic_DNA"/>
</dbReference>
<feature type="chain" id="PRO_5015062680" evidence="1">
    <location>
        <begin position="26"/>
        <end position="433"/>
    </location>
</feature>
<dbReference type="EMBL" id="LT907988">
    <property type="protein sequence ID" value="SOE50250.1"/>
    <property type="molecule type" value="Genomic_DNA"/>
</dbReference>
<feature type="signal peptide" evidence="1">
    <location>
        <begin position="1"/>
        <end position="25"/>
    </location>
</feature>
<dbReference type="AlphaFoldDB" id="A0A1C3K6W0"/>
<keyword evidence="1" id="KW-0732">Signal</keyword>
<dbReference type="Proteomes" id="UP000078558">
    <property type="component" value="Chromosome I"/>
</dbReference>
<evidence type="ECO:0000313" key="4">
    <source>
        <dbReference type="Proteomes" id="UP000078558"/>
    </source>
</evidence>
<sequence>MTLAFRPTCLALALLAALAAVPAQAQSPTFPEGMEHIFRLRSMPQYHSNPARLPDNDTRRQGSQVLINTIGGAVRMPLLSERTRLELAGNIGDARYDGNRQLDHQPKQFSAALPWRAGKLFAGRFSYGYSDRLYEYLNRTWPDRDMQAQQRWQTQLGLRVTEDLTLPLLSVHQGRSRYETDLNRTLYNRDETGWEASAYYSGMDRSFVNAGFRQSRVTYIDRTDFWRAQIDDAYQDNEIFIDSHWDLTIKTSVETRFGYLRRSYENLGERDTSLLTIDTRASYQYSPKTRFEVYAWRRPYSNDDSPDTLYSTQTGLRMTMRWQASDRSAAWLSVAREVQADTRFSGVDSRSTVWRYGTRLEWKATDNVRMVLDGYRTREVGADAGNSFSQNILRLGVEFSTSRGSSQPERMLFTSECDWRYVEYLLCDAIRPE</sequence>
<evidence type="ECO:0000256" key="1">
    <source>
        <dbReference type="SAM" id="SignalP"/>
    </source>
</evidence>
<dbReference type="RefSeq" id="WP_098020906.1">
    <property type="nucleotide sequence ID" value="NZ_LT907988.1"/>
</dbReference>
<evidence type="ECO:0000313" key="2">
    <source>
        <dbReference type="EMBL" id="SBT27236.1"/>
    </source>
</evidence>
<gene>
    <name evidence="2" type="ORF">ODI_03823</name>
    <name evidence="3" type="ORF">ODI_R2604</name>
</gene>
<dbReference type="OrthoDB" id="8671749at2"/>